<sequence>MTEREKQLLEVIQTLRGEVYDAISFMETFDADSLADSEEEGTERLQNKEDAVEHANKVLIELGLEQ</sequence>
<dbReference type="Proteomes" id="UP000204602">
    <property type="component" value="Segment"/>
</dbReference>
<keyword evidence="3" id="KW-1185">Reference proteome</keyword>
<dbReference type="EMBL" id="KT224359">
    <property type="protein sequence ID" value="ALA13098.1"/>
    <property type="molecule type" value="Genomic_DNA"/>
</dbReference>
<protein>
    <submittedName>
        <fullName evidence="1">Uncharacterized protein</fullName>
    </submittedName>
</protein>
<organism evidence="1 3">
    <name type="scientific">Bacillus phage TsarBomba</name>
    <dbReference type="NCBI Taxonomy" id="1690456"/>
    <lineage>
        <taxon>Viruses</taxon>
        <taxon>Duplodnaviria</taxon>
        <taxon>Heunggongvirae</taxon>
        <taxon>Uroviricota</taxon>
        <taxon>Caudoviricetes</taxon>
        <taxon>Herelleviridae</taxon>
        <taxon>Bastillevirinae</taxon>
        <taxon>Tsarbombavirus</taxon>
        <taxon>Tsarbombavirus tsarbomba</taxon>
    </lineage>
</organism>
<reference evidence="1 3" key="1">
    <citation type="journal article" date="2015" name="Genome Announc.">
        <title>Complete Genome Sequence of Bacillus cereus Group Phage TsarBomba.</title>
        <authorList>
            <person name="Erill I."/>
            <person name="Caruso S.M."/>
        </authorList>
    </citation>
    <scope>NUCLEOTIDE SEQUENCE [LARGE SCALE GENOMIC DNA]</scope>
</reference>
<dbReference type="GeneID" id="26633314"/>
<gene>
    <name evidence="2" type="ORF">TSARBOMBA_10</name>
    <name evidence="1" type="ORF">TSARBOMBA_260</name>
</gene>
<evidence type="ECO:0000313" key="3">
    <source>
        <dbReference type="Proteomes" id="UP000204602"/>
    </source>
</evidence>
<dbReference type="KEGG" id="vg:26633336"/>
<dbReference type="KEGG" id="vg:26633314"/>
<dbReference type="RefSeq" id="YP_009207075.1">
    <property type="nucleotide sequence ID" value="NC_028890.1"/>
</dbReference>
<evidence type="ECO:0000313" key="2">
    <source>
        <dbReference type="EMBL" id="ALA13126.1"/>
    </source>
</evidence>
<accession>A0A0K2D044</accession>
<evidence type="ECO:0000313" key="1">
    <source>
        <dbReference type="EMBL" id="ALA13098.1"/>
    </source>
</evidence>
<dbReference type="GeneID" id="26633336"/>
<name>A0A0K2D044_9CAUD</name>
<dbReference type="RefSeq" id="YP_009206845.1">
    <property type="nucleotide sequence ID" value="NC_028890.1"/>
</dbReference>
<proteinExistence type="predicted"/>
<dbReference type="EMBL" id="KT224359">
    <property type="protein sequence ID" value="ALA13126.1"/>
    <property type="molecule type" value="Genomic_DNA"/>
</dbReference>